<comment type="caution">
    <text evidence="7">The sequence shown here is derived from an EMBL/GenBank/DDBJ whole genome shotgun (WGS) entry which is preliminary data.</text>
</comment>
<organism evidence="7 8">
    <name type="scientific">Hortaea werneckii</name>
    <name type="common">Black yeast</name>
    <name type="synonym">Cladosporium werneckii</name>
    <dbReference type="NCBI Taxonomy" id="91943"/>
    <lineage>
        <taxon>Eukaryota</taxon>
        <taxon>Fungi</taxon>
        <taxon>Dikarya</taxon>
        <taxon>Ascomycota</taxon>
        <taxon>Pezizomycotina</taxon>
        <taxon>Dothideomycetes</taxon>
        <taxon>Dothideomycetidae</taxon>
        <taxon>Mycosphaerellales</taxon>
        <taxon>Teratosphaeriaceae</taxon>
        <taxon>Hortaea</taxon>
    </lineage>
</organism>
<feature type="region of interest" description="Disordered" evidence="5">
    <location>
        <begin position="566"/>
        <end position="604"/>
    </location>
</feature>
<keyword evidence="3" id="KW-0539">Nucleus</keyword>
<sequence>MWGLAVGVWSATSISHPPLHPLPFLPPSPTMSALYNLEPQPTAKCILHTTAGDLLLELFAKQTPLASRNFLQHCLDGYYTNTIFHRLVKDFIIQGGDPTGTGAGGESALNHGQPFQDEIHTRLKFNRRGLLGMANEGKDSNGSQFFLTLAATPELQGRHTMFGRIEGDTIYNLMKMAEAELEEGADAERPLYPTRVTGAEILVNPFEDMVPRVKEAPRTREDEGRKEGAGGVKKRKKPAGKNVLSFAGGDEDGEGEEGVKPVKKKSKANPKLVSVGEEQPEELNNTKVPDAPPVKERKKQLSRAPEPEEEVVPDVMENSRAQPIPARKPTEDTPDEDKDDDDEDLDEDDDRQRHRQRQQKSALDTTNAEIAALKASMKRTVDTGPKEQHEKPKSALEAMIPSASTRGRKRGKVGDEKGAMDLFKQFKSKLEVLPAEKSNESKPAGSGGAEDRRNETGDSAHDGQREDGDRSGSATKTPNTANGQHADPTDEEEVLCDLHFIANCQSCKAWVDENDPDAQKGEGGDADNFDDDNDPSSSWMAHSLTFAKDTLGKDLEWKRKMEEIEIIDPREKARELGVEGGKKGERGRDGKGKGKGKGKGNRRE</sequence>
<dbReference type="GO" id="GO:0003755">
    <property type="term" value="F:peptidyl-prolyl cis-trans isomerase activity"/>
    <property type="evidence" value="ECO:0007669"/>
    <property type="project" value="UniProtKB-EC"/>
</dbReference>
<dbReference type="EMBL" id="QWIT01000424">
    <property type="protein sequence ID" value="RMZ24310.1"/>
    <property type="molecule type" value="Genomic_DNA"/>
</dbReference>
<evidence type="ECO:0000256" key="1">
    <source>
        <dbReference type="ARBA" id="ARBA00000971"/>
    </source>
</evidence>
<feature type="compositionally biased region" description="Basic residues" evidence="5">
    <location>
        <begin position="593"/>
        <end position="604"/>
    </location>
</feature>
<accession>A0A3M7IFJ7</accession>
<dbReference type="InterPro" id="IPR029000">
    <property type="entry name" value="Cyclophilin-like_dom_sf"/>
</dbReference>
<dbReference type="OrthoDB" id="442970at2759"/>
<feature type="compositionally biased region" description="Basic and acidic residues" evidence="5">
    <location>
        <begin position="210"/>
        <end position="228"/>
    </location>
</feature>
<evidence type="ECO:0000259" key="6">
    <source>
        <dbReference type="PROSITE" id="PS50072"/>
    </source>
</evidence>
<gene>
    <name evidence="7" type="ORF">D0859_11644</name>
</gene>
<comment type="catalytic activity">
    <reaction evidence="1">
        <text>[protein]-peptidylproline (omega=180) = [protein]-peptidylproline (omega=0)</text>
        <dbReference type="Rhea" id="RHEA:16237"/>
        <dbReference type="Rhea" id="RHEA-COMP:10747"/>
        <dbReference type="Rhea" id="RHEA-COMP:10748"/>
        <dbReference type="ChEBI" id="CHEBI:83833"/>
        <dbReference type="ChEBI" id="CHEBI:83834"/>
        <dbReference type="EC" id="5.2.1.8"/>
    </reaction>
</comment>
<dbReference type="PANTHER" id="PTHR45625:SF6">
    <property type="entry name" value="SPLICEOSOME-ASSOCIATED PROTEIN CWC27 HOMOLOG"/>
    <property type="match status" value="1"/>
</dbReference>
<proteinExistence type="inferred from homology"/>
<comment type="subcellular location">
    <subcellularLocation>
        <location evidence="2">Nucleus</location>
    </subcellularLocation>
</comment>
<feature type="compositionally biased region" description="Basic and acidic residues" evidence="5">
    <location>
        <begin position="449"/>
        <end position="470"/>
    </location>
</feature>
<dbReference type="InterPro" id="IPR044666">
    <property type="entry name" value="Cyclophilin_A-like"/>
</dbReference>
<dbReference type="InterPro" id="IPR002130">
    <property type="entry name" value="Cyclophilin-type_PPIase_dom"/>
</dbReference>
<dbReference type="AlphaFoldDB" id="A0A3M7IFJ7"/>
<dbReference type="VEuPathDB" id="FungiDB:BTJ68_04065"/>
<evidence type="ECO:0000256" key="2">
    <source>
        <dbReference type="ARBA" id="ARBA00004123"/>
    </source>
</evidence>
<feature type="compositionally biased region" description="Polar residues" evidence="5">
    <location>
        <begin position="359"/>
        <end position="368"/>
    </location>
</feature>
<name>A0A3M7IFJ7_HORWE</name>
<dbReference type="GO" id="GO:0071013">
    <property type="term" value="C:catalytic step 2 spliceosome"/>
    <property type="evidence" value="ECO:0007669"/>
    <property type="project" value="TreeGrafter"/>
</dbReference>
<feature type="compositionally biased region" description="Basic and acidic residues" evidence="5">
    <location>
        <begin position="566"/>
        <end position="592"/>
    </location>
</feature>
<feature type="domain" description="PPIase cyclophilin-type" evidence="6">
    <location>
        <begin position="48"/>
        <end position="201"/>
    </location>
</feature>
<dbReference type="Gene3D" id="2.40.100.10">
    <property type="entry name" value="Cyclophilin-like"/>
    <property type="match status" value="1"/>
</dbReference>
<dbReference type="GO" id="GO:0006457">
    <property type="term" value="P:protein folding"/>
    <property type="evidence" value="ECO:0007669"/>
    <property type="project" value="InterPro"/>
</dbReference>
<feature type="region of interest" description="Disordered" evidence="5">
    <location>
        <begin position="210"/>
        <end position="490"/>
    </location>
</feature>
<dbReference type="PROSITE" id="PS00170">
    <property type="entry name" value="CSA_PPIASE_1"/>
    <property type="match status" value="1"/>
</dbReference>
<comment type="similarity">
    <text evidence="4">Belongs to the cyclophilin-type PPIase family. CWC27 subfamily.</text>
</comment>
<dbReference type="PROSITE" id="PS50072">
    <property type="entry name" value="CSA_PPIASE_2"/>
    <property type="match status" value="1"/>
</dbReference>
<feature type="compositionally biased region" description="Acidic residues" evidence="5">
    <location>
        <begin position="332"/>
        <end position="349"/>
    </location>
</feature>
<dbReference type="Proteomes" id="UP000281677">
    <property type="component" value="Unassembled WGS sequence"/>
</dbReference>
<evidence type="ECO:0000313" key="8">
    <source>
        <dbReference type="Proteomes" id="UP000281677"/>
    </source>
</evidence>
<evidence type="ECO:0000256" key="3">
    <source>
        <dbReference type="ARBA" id="ARBA00023242"/>
    </source>
</evidence>
<feature type="compositionally biased region" description="Polar residues" evidence="5">
    <location>
        <begin position="472"/>
        <end position="483"/>
    </location>
</feature>
<dbReference type="InterPro" id="IPR020892">
    <property type="entry name" value="Cyclophilin-type_PPIase_CS"/>
</dbReference>
<evidence type="ECO:0000256" key="5">
    <source>
        <dbReference type="SAM" id="MobiDB-lite"/>
    </source>
</evidence>
<dbReference type="SUPFAM" id="SSF50891">
    <property type="entry name" value="Cyclophilin-like"/>
    <property type="match status" value="1"/>
</dbReference>
<evidence type="ECO:0000256" key="4">
    <source>
        <dbReference type="ARBA" id="ARBA00038509"/>
    </source>
</evidence>
<evidence type="ECO:0000313" key="7">
    <source>
        <dbReference type="EMBL" id="RMZ24310.1"/>
    </source>
</evidence>
<dbReference type="PRINTS" id="PR00153">
    <property type="entry name" value="CSAPPISMRASE"/>
</dbReference>
<protein>
    <recommendedName>
        <fullName evidence="6">PPIase cyclophilin-type domain-containing protein</fullName>
    </recommendedName>
</protein>
<feature type="region of interest" description="Disordered" evidence="5">
    <location>
        <begin position="513"/>
        <end position="537"/>
    </location>
</feature>
<feature type="compositionally biased region" description="Basic and acidic residues" evidence="5">
    <location>
        <begin position="379"/>
        <end position="394"/>
    </location>
</feature>
<dbReference type="PANTHER" id="PTHR45625">
    <property type="entry name" value="PEPTIDYL-PROLYL CIS-TRANS ISOMERASE-RELATED"/>
    <property type="match status" value="1"/>
</dbReference>
<dbReference type="Pfam" id="PF00160">
    <property type="entry name" value="Pro_isomerase"/>
    <property type="match status" value="1"/>
</dbReference>
<reference evidence="7 8" key="1">
    <citation type="journal article" date="2018" name="BMC Genomics">
        <title>Genomic evidence for intraspecific hybridization in a clonal and extremely halotolerant yeast.</title>
        <authorList>
            <person name="Gostincar C."/>
            <person name="Stajich J.E."/>
            <person name="Zupancic J."/>
            <person name="Zalar P."/>
            <person name="Gunde-Cimerman N."/>
        </authorList>
    </citation>
    <scope>NUCLEOTIDE SEQUENCE [LARGE SCALE GENOMIC DNA]</scope>
    <source>
        <strain evidence="7 8">EXF-120</strain>
    </source>
</reference>
<feature type="compositionally biased region" description="Acidic residues" evidence="5">
    <location>
        <begin position="524"/>
        <end position="534"/>
    </location>
</feature>
<dbReference type="CDD" id="cd01925">
    <property type="entry name" value="cyclophilin_CeCYP16-like"/>
    <property type="match status" value="1"/>
</dbReference>